<organism evidence="2 3">
    <name type="scientific">Streptomyces rubiginosohelvolus</name>
    <dbReference type="NCBI Taxonomy" id="67362"/>
    <lineage>
        <taxon>Bacteria</taxon>
        <taxon>Bacillati</taxon>
        <taxon>Actinomycetota</taxon>
        <taxon>Actinomycetes</taxon>
        <taxon>Kitasatosporales</taxon>
        <taxon>Streptomycetaceae</taxon>
        <taxon>Streptomyces</taxon>
    </lineage>
</organism>
<dbReference type="Proteomes" id="UP000624183">
    <property type="component" value="Unassembled WGS sequence"/>
</dbReference>
<dbReference type="EMBL" id="BMUW01000008">
    <property type="protein sequence ID" value="GGZ65073.1"/>
    <property type="molecule type" value="Genomic_DNA"/>
</dbReference>
<proteinExistence type="predicted"/>
<dbReference type="InterPro" id="IPR056947">
    <property type="entry name" value="Pepco_dom"/>
</dbReference>
<gene>
    <name evidence="2" type="ORF">GCM10010328_44880</name>
</gene>
<keyword evidence="3" id="KW-1185">Reference proteome</keyword>
<evidence type="ECO:0000313" key="2">
    <source>
        <dbReference type="EMBL" id="GGZ65073.1"/>
    </source>
</evidence>
<accession>A0ABQ3C292</accession>
<comment type="caution">
    <text evidence="2">The sequence shown here is derived from an EMBL/GenBank/DDBJ whole genome shotgun (WGS) entry which is preliminary data.</text>
</comment>
<protein>
    <recommendedName>
        <fullName evidence="1">Pepco domain-containing protein</fullName>
    </recommendedName>
</protein>
<evidence type="ECO:0000313" key="3">
    <source>
        <dbReference type="Proteomes" id="UP000624183"/>
    </source>
</evidence>
<feature type="domain" description="Pepco" evidence="1">
    <location>
        <begin position="30"/>
        <end position="118"/>
    </location>
</feature>
<reference evidence="3" key="1">
    <citation type="journal article" date="2019" name="Int. J. Syst. Evol. Microbiol.">
        <title>The Global Catalogue of Microorganisms (GCM) 10K type strain sequencing project: providing services to taxonomists for standard genome sequencing and annotation.</title>
        <authorList>
            <consortium name="The Broad Institute Genomics Platform"/>
            <consortium name="The Broad Institute Genome Sequencing Center for Infectious Disease"/>
            <person name="Wu L."/>
            <person name="Ma J."/>
        </authorList>
    </citation>
    <scope>NUCLEOTIDE SEQUENCE [LARGE SCALE GENOMIC DNA]</scope>
    <source>
        <strain evidence="3">JCM 4602</strain>
    </source>
</reference>
<dbReference type="Pfam" id="PF24393">
    <property type="entry name" value="Pepco"/>
    <property type="match status" value="1"/>
</dbReference>
<sequence length="120" mass="12580">MFGTTKVTATGEDVFVEGLDVLVSIDDNETPARSGEMGIFGRRTEEPSVRRIPAGVLRENLQQTVDTLQQVLAGISSPENGMRLQQAQVSFEVTATGGIAIVGTSAQVGAKGAITLTFGL</sequence>
<name>A0ABQ3C292_9ACTN</name>
<evidence type="ECO:0000259" key="1">
    <source>
        <dbReference type="Pfam" id="PF24393"/>
    </source>
</evidence>